<reference evidence="7 8" key="1">
    <citation type="submission" date="2016-03" db="EMBL/GenBank/DDBJ databases">
        <title>How can Kluyveromyces marxianus grow so fast - potential evolutionary course in Saccharomyces Complex revealed by comparative genomics.</title>
        <authorList>
            <person name="Mo W."/>
            <person name="Lu W."/>
            <person name="Yang X."/>
            <person name="Qi J."/>
            <person name="Lv H."/>
        </authorList>
    </citation>
    <scope>NUCLEOTIDE SEQUENCE [LARGE SCALE GENOMIC DNA]</scope>
    <source>
        <strain evidence="7 8">FIM1</strain>
    </source>
</reference>
<accession>A0ABX6ESJ3</accession>
<dbReference type="SUPFAM" id="SSF54495">
    <property type="entry name" value="UBC-like"/>
    <property type="match status" value="1"/>
</dbReference>
<feature type="domain" description="UBC core" evidence="6">
    <location>
        <begin position="1"/>
        <end position="169"/>
    </location>
</feature>
<evidence type="ECO:0000256" key="5">
    <source>
        <dbReference type="SAM" id="MobiDB-lite"/>
    </source>
</evidence>
<dbReference type="InterPro" id="IPR000608">
    <property type="entry name" value="UBC"/>
</dbReference>
<dbReference type="SMART" id="SM00212">
    <property type="entry name" value="UBCc"/>
    <property type="match status" value="1"/>
</dbReference>
<gene>
    <name evidence="7" type="primary">PEX4</name>
    <name evidence="7" type="ORF">FIM1_1392</name>
</gene>
<feature type="compositionally biased region" description="Acidic residues" evidence="5">
    <location>
        <begin position="28"/>
        <end position="43"/>
    </location>
</feature>
<keyword evidence="3" id="KW-0067">ATP-binding</keyword>
<dbReference type="Gene3D" id="3.10.110.10">
    <property type="entry name" value="Ubiquitin Conjugating Enzyme"/>
    <property type="match status" value="1"/>
</dbReference>
<proteinExistence type="predicted"/>
<evidence type="ECO:0000256" key="4">
    <source>
        <dbReference type="ARBA" id="ARBA00043952"/>
    </source>
</evidence>
<dbReference type="Proteomes" id="UP000422736">
    <property type="component" value="Chromosome 2"/>
</dbReference>
<evidence type="ECO:0000256" key="1">
    <source>
        <dbReference type="ARBA" id="ARBA00022741"/>
    </source>
</evidence>
<keyword evidence="8" id="KW-1185">Reference proteome</keyword>
<keyword evidence="2" id="KW-0833">Ubl conjugation pathway</keyword>
<dbReference type="PANTHER" id="PTHR24067">
    <property type="entry name" value="UBIQUITIN-CONJUGATING ENZYME E2"/>
    <property type="match status" value="1"/>
</dbReference>
<comment type="pathway">
    <text evidence="4">Protein modification.</text>
</comment>
<reference evidence="7 8" key="2">
    <citation type="submission" date="2019-11" db="EMBL/GenBank/DDBJ databases">
        <authorList>
            <person name="Lu H."/>
        </authorList>
    </citation>
    <scope>NUCLEOTIDE SEQUENCE [LARGE SCALE GENOMIC DNA]</scope>
    <source>
        <strain evidence="7 8">FIM1</strain>
    </source>
</reference>
<evidence type="ECO:0000259" key="6">
    <source>
        <dbReference type="PROSITE" id="PS50127"/>
    </source>
</evidence>
<sequence>MNRLAKEYKGIQRRLAESEWLEEMWPVMEEEEEEEGAETETGDSEGGNLSEWVARFWGPEGTPFEGFLLEVTLSVDVRRYPLTAPRVAFRRRTVAHPNVQYESGEICLDVLKEAWTPVYGLVDLVDAVRRLLGEPGLESPLDVDMARVYAEDYAAYEQVVRYRLMEASAGVRRADS</sequence>
<dbReference type="Pfam" id="PF00179">
    <property type="entry name" value="UQ_con"/>
    <property type="match status" value="1"/>
</dbReference>
<name>A0ABX6ESJ3_KLUMA</name>
<dbReference type="EMBL" id="CP015055">
    <property type="protein sequence ID" value="QGN14724.1"/>
    <property type="molecule type" value="Genomic_DNA"/>
</dbReference>
<dbReference type="PROSITE" id="PS50127">
    <property type="entry name" value="UBC_2"/>
    <property type="match status" value="1"/>
</dbReference>
<protein>
    <submittedName>
        <fullName evidence="7">Ubiquitin-conjugating enzyme E2-21 kDa</fullName>
    </submittedName>
</protein>
<feature type="region of interest" description="Disordered" evidence="5">
    <location>
        <begin position="28"/>
        <end position="48"/>
    </location>
</feature>
<evidence type="ECO:0000313" key="8">
    <source>
        <dbReference type="Proteomes" id="UP000422736"/>
    </source>
</evidence>
<evidence type="ECO:0000256" key="3">
    <source>
        <dbReference type="ARBA" id="ARBA00022840"/>
    </source>
</evidence>
<organism evidence="7 8">
    <name type="scientific">Kluyveromyces marxianus</name>
    <name type="common">Yeast</name>
    <name type="synonym">Candida kefyr</name>
    <dbReference type="NCBI Taxonomy" id="4911"/>
    <lineage>
        <taxon>Eukaryota</taxon>
        <taxon>Fungi</taxon>
        <taxon>Dikarya</taxon>
        <taxon>Ascomycota</taxon>
        <taxon>Saccharomycotina</taxon>
        <taxon>Saccharomycetes</taxon>
        <taxon>Saccharomycetales</taxon>
        <taxon>Saccharomycetaceae</taxon>
        <taxon>Kluyveromyces</taxon>
    </lineage>
</organism>
<dbReference type="InterPro" id="IPR050113">
    <property type="entry name" value="Ub_conjugating_enzyme"/>
</dbReference>
<evidence type="ECO:0000256" key="2">
    <source>
        <dbReference type="ARBA" id="ARBA00022786"/>
    </source>
</evidence>
<evidence type="ECO:0000313" key="7">
    <source>
        <dbReference type="EMBL" id="QGN14724.1"/>
    </source>
</evidence>
<dbReference type="InterPro" id="IPR016135">
    <property type="entry name" value="UBQ-conjugating_enzyme/RWD"/>
</dbReference>
<keyword evidence="1" id="KW-0547">Nucleotide-binding</keyword>